<keyword evidence="8" id="KW-1185">Reference proteome</keyword>
<dbReference type="PROSITE" id="PS00139">
    <property type="entry name" value="THIOL_PROTEASE_CYS"/>
    <property type="match status" value="1"/>
</dbReference>
<dbReference type="InterPro" id="IPR025660">
    <property type="entry name" value="Pept_his_AS"/>
</dbReference>
<evidence type="ECO:0000256" key="4">
    <source>
        <dbReference type="SAM" id="SignalP"/>
    </source>
</evidence>
<name>A0A0D9WB53_9ORYZ</name>
<reference evidence="7" key="3">
    <citation type="submission" date="2015-04" db="UniProtKB">
        <authorList>
            <consortium name="EnsemblPlants"/>
        </authorList>
    </citation>
    <scope>IDENTIFICATION</scope>
</reference>
<dbReference type="FunFam" id="3.90.70.10:FF:000332">
    <property type="entry name" value="Cathepsin L1"/>
    <property type="match status" value="1"/>
</dbReference>
<dbReference type="InterPro" id="IPR039417">
    <property type="entry name" value="Peptidase_C1A_papain-like"/>
</dbReference>
<evidence type="ECO:0000313" key="7">
    <source>
        <dbReference type="EnsemblPlants" id="LPERR04G25050.1"/>
    </source>
</evidence>
<accession>A0A0D9WB53</accession>
<reference evidence="7 8" key="1">
    <citation type="submission" date="2012-08" db="EMBL/GenBank/DDBJ databases">
        <title>Oryza genome evolution.</title>
        <authorList>
            <person name="Wing R.A."/>
        </authorList>
    </citation>
    <scope>NUCLEOTIDE SEQUENCE</scope>
</reference>
<dbReference type="PROSITE" id="PS00639">
    <property type="entry name" value="THIOL_PROTEASE_HIS"/>
    <property type="match status" value="1"/>
</dbReference>
<evidence type="ECO:0008006" key="9">
    <source>
        <dbReference type="Google" id="ProtNLM"/>
    </source>
</evidence>
<organism evidence="7 8">
    <name type="scientific">Leersia perrieri</name>
    <dbReference type="NCBI Taxonomy" id="77586"/>
    <lineage>
        <taxon>Eukaryota</taxon>
        <taxon>Viridiplantae</taxon>
        <taxon>Streptophyta</taxon>
        <taxon>Embryophyta</taxon>
        <taxon>Tracheophyta</taxon>
        <taxon>Spermatophyta</taxon>
        <taxon>Magnoliopsida</taxon>
        <taxon>Liliopsida</taxon>
        <taxon>Poales</taxon>
        <taxon>Poaceae</taxon>
        <taxon>BOP clade</taxon>
        <taxon>Oryzoideae</taxon>
        <taxon>Oryzeae</taxon>
        <taxon>Oryzinae</taxon>
        <taxon>Leersia</taxon>
    </lineage>
</organism>
<keyword evidence="2 4" id="KW-0732">Signal</keyword>
<feature type="chain" id="PRO_5018683049" description="Cathepsin propeptide inhibitor domain-containing protein" evidence="4">
    <location>
        <begin position="17"/>
        <end position="348"/>
    </location>
</feature>
<dbReference type="Pfam" id="PF08246">
    <property type="entry name" value="Inhibitor_I29"/>
    <property type="match status" value="1"/>
</dbReference>
<dbReference type="GO" id="GO:0008234">
    <property type="term" value="F:cysteine-type peptidase activity"/>
    <property type="evidence" value="ECO:0007669"/>
    <property type="project" value="InterPro"/>
</dbReference>
<dbReference type="SUPFAM" id="SSF54001">
    <property type="entry name" value="Cysteine proteinases"/>
    <property type="match status" value="1"/>
</dbReference>
<evidence type="ECO:0000256" key="2">
    <source>
        <dbReference type="ARBA" id="ARBA00022729"/>
    </source>
</evidence>
<proteinExistence type="inferred from homology"/>
<dbReference type="Gene3D" id="3.90.70.10">
    <property type="entry name" value="Cysteine proteinases"/>
    <property type="match status" value="1"/>
</dbReference>
<protein>
    <recommendedName>
        <fullName evidence="9">Cathepsin propeptide inhibitor domain-containing protein</fullName>
    </recommendedName>
</protein>
<dbReference type="CDD" id="cd02248">
    <property type="entry name" value="Peptidase_C1A"/>
    <property type="match status" value="1"/>
</dbReference>
<dbReference type="AlphaFoldDB" id="A0A0D9WB53"/>
<dbReference type="InterPro" id="IPR013128">
    <property type="entry name" value="Peptidase_C1A"/>
</dbReference>
<feature type="domain" description="Peptidase C1A papain C-terminal" evidence="5">
    <location>
        <begin position="127"/>
        <end position="342"/>
    </location>
</feature>
<dbReference type="InterPro" id="IPR038765">
    <property type="entry name" value="Papain-like_cys_pep_sf"/>
</dbReference>
<dbReference type="InterPro" id="IPR013201">
    <property type="entry name" value="Prot_inhib_I29"/>
</dbReference>
<dbReference type="GO" id="GO:0006508">
    <property type="term" value="P:proteolysis"/>
    <property type="evidence" value="ECO:0007669"/>
    <property type="project" value="InterPro"/>
</dbReference>
<comment type="similarity">
    <text evidence="1">Belongs to the peptidase C1 family.</text>
</comment>
<evidence type="ECO:0000313" key="8">
    <source>
        <dbReference type="Proteomes" id="UP000032180"/>
    </source>
</evidence>
<dbReference type="InterPro" id="IPR025661">
    <property type="entry name" value="Pept_asp_AS"/>
</dbReference>
<keyword evidence="3" id="KW-1015">Disulfide bond</keyword>
<dbReference type="Pfam" id="PF00112">
    <property type="entry name" value="Peptidase_C1"/>
    <property type="match status" value="1"/>
</dbReference>
<dbReference type="PROSITE" id="PS00640">
    <property type="entry name" value="THIOL_PROTEASE_ASN"/>
    <property type="match status" value="1"/>
</dbReference>
<dbReference type="Gramene" id="LPERR04G25050.1">
    <property type="protein sequence ID" value="LPERR04G25050.1"/>
    <property type="gene ID" value="LPERR04G25050"/>
</dbReference>
<dbReference type="PANTHER" id="PTHR12411">
    <property type="entry name" value="CYSTEINE PROTEASE FAMILY C1-RELATED"/>
    <property type="match status" value="1"/>
</dbReference>
<dbReference type="SMART" id="SM00645">
    <property type="entry name" value="Pept_C1"/>
    <property type="match status" value="1"/>
</dbReference>
<feature type="domain" description="Cathepsin propeptide inhibitor" evidence="6">
    <location>
        <begin position="34"/>
        <end position="89"/>
    </location>
</feature>
<evidence type="ECO:0000259" key="6">
    <source>
        <dbReference type="SMART" id="SM00848"/>
    </source>
</evidence>
<feature type="signal peptide" evidence="4">
    <location>
        <begin position="1"/>
        <end position="16"/>
    </location>
</feature>
<evidence type="ECO:0000259" key="5">
    <source>
        <dbReference type="SMART" id="SM00645"/>
    </source>
</evidence>
<dbReference type="InterPro" id="IPR000169">
    <property type="entry name" value="Pept_cys_AS"/>
</dbReference>
<sequence>MARCALAAMALAATVAMEFTEDDMATEQSMQKLYERWCSHHEVARDDDDKALRFAIFKKTVHKVHAFHQTTPSYKMGVNIFADMKDEEVAAHTKCIMEEPFNQAEKGAATFPSLKGRLANDGIKLELPSEIDWRQEGKVTGIKTQFLCGSCWAFAAAAAVESMNAIWNDELVDLSPQQLMDCDSTSRACNGGFFIRAFMWIQNNGGLARYDQYPYLARRGNCSMSLVPTVPIYGYTRVPPMSEAELREAVCDQPVAVAVDSSDDLFQHYTGGIYKGPCSRWKLTHSMLVVGYNSTSSGDSYWILKNSWGKHWGENGYMRLSRKVNDEGYGTCGILNVAAYPYQNYDWY</sequence>
<evidence type="ECO:0000256" key="3">
    <source>
        <dbReference type="ARBA" id="ARBA00023157"/>
    </source>
</evidence>
<dbReference type="PRINTS" id="PR00705">
    <property type="entry name" value="PAPAIN"/>
</dbReference>
<dbReference type="STRING" id="77586.A0A0D9WB53"/>
<dbReference type="eggNOG" id="KOG1543">
    <property type="taxonomic scope" value="Eukaryota"/>
</dbReference>
<dbReference type="HOGENOM" id="CLU_012184_1_0_1"/>
<dbReference type="SMART" id="SM00848">
    <property type="entry name" value="Inhibitor_I29"/>
    <property type="match status" value="1"/>
</dbReference>
<dbReference type="Proteomes" id="UP000032180">
    <property type="component" value="Chromosome 4"/>
</dbReference>
<reference evidence="8" key="2">
    <citation type="submission" date="2013-12" db="EMBL/GenBank/DDBJ databases">
        <authorList>
            <person name="Yu Y."/>
            <person name="Lee S."/>
            <person name="de Baynast K."/>
            <person name="Wissotski M."/>
            <person name="Liu L."/>
            <person name="Talag J."/>
            <person name="Goicoechea J."/>
            <person name="Angelova A."/>
            <person name="Jetty R."/>
            <person name="Kudrna D."/>
            <person name="Golser W."/>
            <person name="Rivera L."/>
            <person name="Zhang J."/>
            <person name="Wing R."/>
        </authorList>
    </citation>
    <scope>NUCLEOTIDE SEQUENCE</scope>
</reference>
<dbReference type="InterPro" id="IPR000668">
    <property type="entry name" value="Peptidase_C1A_C"/>
</dbReference>
<evidence type="ECO:0000256" key="1">
    <source>
        <dbReference type="ARBA" id="ARBA00008455"/>
    </source>
</evidence>
<dbReference type="EnsemblPlants" id="LPERR04G25050.1">
    <property type="protein sequence ID" value="LPERR04G25050.1"/>
    <property type="gene ID" value="LPERR04G25050"/>
</dbReference>